<dbReference type="SUPFAM" id="SSF81631">
    <property type="entry name" value="PAP/OAS1 substrate-binding domain"/>
    <property type="match status" value="1"/>
</dbReference>
<protein>
    <recommendedName>
        <fullName evidence="2">Poly(A) RNA polymerase mitochondrial-like central palm domain-containing protein</fullName>
    </recommendedName>
</protein>
<evidence type="ECO:0000259" key="2">
    <source>
        <dbReference type="Pfam" id="PF22600"/>
    </source>
</evidence>
<name>A0A4Y7KV22_PAPSO</name>
<reference evidence="3 4" key="1">
    <citation type="journal article" date="2018" name="Science">
        <title>The opium poppy genome and morphinan production.</title>
        <authorList>
            <person name="Guo L."/>
            <person name="Winzer T."/>
            <person name="Yang X."/>
            <person name="Li Y."/>
            <person name="Ning Z."/>
            <person name="He Z."/>
            <person name="Teodor R."/>
            <person name="Lu Y."/>
            <person name="Bowser T.A."/>
            <person name="Graham I.A."/>
            <person name="Ye K."/>
        </authorList>
    </citation>
    <scope>NUCLEOTIDE SEQUENCE [LARGE SCALE GENOMIC DNA]</scope>
    <source>
        <strain evidence="4">cv. HN1</strain>
        <tissue evidence="3">Leaves</tissue>
    </source>
</reference>
<keyword evidence="4" id="KW-1185">Reference proteome</keyword>
<dbReference type="GO" id="GO:0050265">
    <property type="term" value="F:RNA uridylyltransferase activity"/>
    <property type="evidence" value="ECO:0007669"/>
    <property type="project" value="TreeGrafter"/>
</dbReference>
<proteinExistence type="predicted"/>
<dbReference type="PANTHER" id="PTHR12271:SF123">
    <property type="entry name" value="PROTEIN HESO1"/>
    <property type="match status" value="1"/>
</dbReference>
<feature type="domain" description="Poly(A) RNA polymerase mitochondrial-like central palm" evidence="2">
    <location>
        <begin position="31"/>
        <end position="165"/>
    </location>
</feature>
<dbReference type="Gramene" id="RZC75961">
    <property type="protein sequence ID" value="RZC75961"/>
    <property type="gene ID" value="C5167_000067"/>
</dbReference>
<sequence>MNLSSSSSYYSNGNGITITSSNTLLGRCLGDVLNVIKPLDGDVTARYTVINDLRAVVQSIPSLRDAGATVEPFGSFVSNLYTRWGDLDISIEIPCGDLVSTMVKNKKQKFLKEITKALRKRGMVRNLQLILQARVPLLIYETNLQNISCDISISNLLGQIKSKLFLWLTGIDGRFRDMILLIKEWAKAQQINDPKNGTLNSYSLCLLVIFHLQTCEPAIFPPLKDIYAGNVGRDLTGSRLTAERNIHDTCTANIDIFKRNSSGNLNQSSLPELFISFFQKANKELTENLVSGLIVTVLSSGSFLKAGQWEYKRNNDKWTKDYPLLIEDPFEQPDNAARAVSMNQLPRISEAFERTHRSLVSSNQDRNSVIYGLVGRRVSSQLIPSHSTPRFINRGATDFPSLPRAPSPNEFYNRTNGTYPATSPSQNQLYNRTNETYPATSPSQNQLYNRTNGTYPASSVSIRRPMAPTTHFQSQQQRWEPKTTR</sequence>
<dbReference type="PANTHER" id="PTHR12271">
    <property type="entry name" value="POLY A POLYMERASE CID PAP -RELATED"/>
    <property type="match status" value="1"/>
</dbReference>
<evidence type="ECO:0000313" key="3">
    <source>
        <dbReference type="EMBL" id="RZC75961.1"/>
    </source>
</evidence>
<dbReference type="InterPro" id="IPR054708">
    <property type="entry name" value="MTPAP-like_central"/>
</dbReference>
<dbReference type="GO" id="GO:0031123">
    <property type="term" value="P:RNA 3'-end processing"/>
    <property type="evidence" value="ECO:0007669"/>
    <property type="project" value="TreeGrafter"/>
</dbReference>
<accession>A0A4Y7KV22</accession>
<dbReference type="CDD" id="cd05402">
    <property type="entry name" value="NT_PAP_TUTase"/>
    <property type="match status" value="1"/>
</dbReference>
<feature type="region of interest" description="Disordered" evidence="1">
    <location>
        <begin position="415"/>
        <end position="456"/>
    </location>
</feature>
<dbReference type="Proteomes" id="UP000316621">
    <property type="component" value="Chromosome 9"/>
</dbReference>
<dbReference type="AlphaFoldDB" id="A0A4Y7KV22"/>
<evidence type="ECO:0000313" key="4">
    <source>
        <dbReference type="Proteomes" id="UP000316621"/>
    </source>
</evidence>
<dbReference type="EMBL" id="CM010723">
    <property type="protein sequence ID" value="RZC75961.1"/>
    <property type="molecule type" value="Genomic_DNA"/>
</dbReference>
<gene>
    <name evidence="3" type="ORF">C5167_000067</name>
</gene>
<dbReference type="Gene3D" id="3.30.460.10">
    <property type="entry name" value="Beta Polymerase, domain 2"/>
    <property type="match status" value="1"/>
</dbReference>
<evidence type="ECO:0000256" key="1">
    <source>
        <dbReference type="SAM" id="MobiDB-lite"/>
    </source>
</evidence>
<dbReference type="Pfam" id="PF22600">
    <property type="entry name" value="MTPAP-like_central"/>
    <property type="match status" value="1"/>
</dbReference>
<organism evidence="3 4">
    <name type="scientific">Papaver somniferum</name>
    <name type="common">Opium poppy</name>
    <dbReference type="NCBI Taxonomy" id="3469"/>
    <lineage>
        <taxon>Eukaryota</taxon>
        <taxon>Viridiplantae</taxon>
        <taxon>Streptophyta</taxon>
        <taxon>Embryophyta</taxon>
        <taxon>Tracheophyta</taxon>
        <taxon>Spermatophyta</taxon>
        <taxon>Magnoliopsida</taxon>
        <taxon>Ranunculales</taxon>
        <taxon>Papaveraceae</taxon>
        <taxon>Papaveroideae</taxon>
        <taxon>Papaver</taxon>
    </lineage>
</organism>
<dbReference type="Gene3D" id="1.10.1410.10">
    <property type="match status" value="1"/>
</dbReference>
<dbReference type="InterPro" id="IPR043519">
    <property type="entry name" value="NT_sf"/>
</dbReference>
<dbReference type="STRING" id="3469.A0A4Y7KV22"/>
<dbReference type="SUPFAM" id="SSF81301">
    <property type="entry name" value="Nucleotidyltransferase"/>
    <property type="match status" value="1"/>
</dbReference>
<dbReference type="OMA" id="DWDTRIT"/>